<comment type="caution">
    <text evidence="1">The sequence shown here is derived from an EMBL/GenBank/DDBJ whole genome shotgun (WGS) entry which is preliminary data.</text>
</comment>
<keyword evidence="2" id="KW-1185">Reference proteome</keyword>
<dbReference type="Proteomes" id="UP000324222">
    <property type="component" value="Unassembled WGS sequence"/>
</dbReference>
<organism evidence="1 2">
    <name type="scientific">Portunus trituberculatus</name>
    <name type="common">Swimming crab</name>
    <name type="synonym">Neptunus trituberculatus</name>
    <dbReference type="NCBI Taxonomy" id="210409"/>
    <lineage>
        <taxon>Eukaryota</taxon>
        <taxon>Metazoa</taxon>
        <taxon>Ecdysozoa</taxon>
        <taxon>Arthropoda</taxon>
        <taxon>Crustacea</taxon>
        <taxon>Multicrustacea</taxon>
        <taxon>Malacostraca</taxon>
        <taxon>Eumalacostraca</taxon>
        <taxon>Eucarida</taxon>
        <taxon>Decapoda</taxon>
        <taxon>Pleocyemata</taxon>
        <taxon>Brachyura</taxon>
        <taxon>Eubrachyura</taxon>
        <taxon>Portunoidea</taxon>
        <taxon>Portunidae</taxon>
        <taxon>Portuninae</taxon>
        <taxon>Portunus</taxon>
    </lineage>
</organism>
<proteinExistence type="predicted"/>
<reference evidence="1 2" key="1">
    <citation type="submission" date="2019-05" db="EMBL/GenBank/DDBJ databases">
        <title>Another draft genome of Portunus trituberculatus and its Hox gene families provides insights of decapod evolution.</title>
        <authorList>
            <person name="Jeong J.-H."/>
            <person name="Song I."/>
            <person name="Kim S."/>
            <person name="Choi T."/>
            <person name="Kim D."/>
            <person name="Ryu S."/>
            <person name="Kim W."/>
        </authorList>
    </citation>
    <scope>NUCLEOTIDE SEQUENCE [LARGE SCALE GENOMIC DNA]</scope>
    <source>
        <tissue evidence="1">Muscle</tissue>
    </source>
</reference>
<sequence>MVLNACCCLYGGGDGCSRPHAIASSWVVMVPAWYVVAVQESWCKVVNKPLESLYHNGSQTRGSRYL</sequence>
<gene>
    <name evidence="1" type="ORF">E2C01_026801</name>
</gene>
<name>A0A5B7EGG7_PORTR</name>
<dbReference type="AlphaFoldDB" id="A0A5B7EGG7"/>
<dbReference type="EMBL" id="VSRR010002837">
    <property type="protein sequence ID" value="MPC33451.1"/>
    <property type="molecule type" value="Genomic_DNA"/>
</dbReference>
<protein>
    <submittedName>
        <fullName evidence="1">Uncharacterized protein</fullName>
    </submittedName>
</protein>
<accession>A0A5B7EGG7</accession>
<evidence type="ECO:0000313" key="2">
    <source>
        <dbReference type="Proteomes" id="UP000324222"/>
    </source>
</evidence>
<evidence type="ECO:0000313" key="1">
    <source>
        <dbReference type="EMBL" id="MPC33451.1"/>
    </source>
</evidence>